<dbReference type="GeneID" id="87806895"/>
<protein>
    <submittedName>
        <fullName evidence="1">Uncharacterized protein</fullName>
    </submittedName>
</protein>
<reference evidence="1" key="1">
    <citation type="submission" date="2023-10" db="EMBL/GenBank/DDBJ databases">
        <authorList>
            <person name="Noh H."/>
        </authorList>
    </citation>
    <scope>NUCLEOTIDE SEQUENCE</scope>
    <source>
        <strain evidence="1">DUCC4014</strain>
    </source>
</reference>
<sequence>MPIDAEGHPHIIDQILLHAPRATLLRFRGTSKAFHKRIDALFLPHVIVRIGPHLDVPIFDSYLLGRLPLLPARKLHYDADPVAHYAAHYCDHGTRLEHITTVDARVVAIPNFALQEWEGKRHPLARAQAVFSNVATVRVHGRRGPRPASNIPVVEPTPGRPQTLIVFDNEPAADSYGRMDARFWGFVDMSQVNKLTKRVRWDTVPLQWDRMTPDLALPAGLWPKQDVVIFVQFDAAPIPRITWSPYALRAAAAIVRKHTAEKLYNFPRGVPRPQWTLVDLDAVGDISDADALERVWLDNHECPDYRGQVTAQIEEAVRPRLSLLTRDQYAARVGAEQFKLETEE</sequence>
<dbReference type="Proteomes" id="UP000827549">
    <property type="component" value="Chromosome 3"/>
</dbReference>
<accession>A0AAF1BHE9</accession>
<evidence type="ECO:0000313" key="1">
    <source>
        <dbReference type="EMBL" id="WOO80142.1"/>
    </source>
</evidence>
<proteinExistence type="predicted"/>
<dbReference type="RefSeq" id="XP_062626174.1">
    <property type="nucleotide sequence ID" value="XM_062770190.1"/>
</dbReference>
<name>A0AAF1BHE9_9TREE</name>
<dbReference type="AlphaFoldDB" id="A0AAF1BHE9"/>
<gene>
    <name evidence="1" type="ORF">LOC62_03G003654</name>
</gene>
<organism evidence="1 2">
    <name type="scientific">Vanrija pseudolonga</name>
    <dbReference type="NCBI Taxonomy" id="143232"/>
    <lineage>
        <taxon>Eukaryota</taxon>
        <taxon>Fungi</taxon>
        <taxon>Dikarya</taxon>
        <taxon>Basidiomycota</taxon>
        <taxon>Agaricomycotina</taxon>
        <taxon>Tremellomycetes</taxon>
        <taxon>Trichosporonales</taxon>
        <taxon>Trichosporonaceae</taxon>
        <taxon>Vanrija</taxon>
    </lineage>
</organism>
<keyword evidence="2" id="KW-1185">Reference proteome</keyword>
<evidence type="ECO:0000313" key="2">
    <source>
        <dbReference type="Proteomes" id="UP000827549"/>
    </source>
</evidence>
<dbReference type="EMBL" id="CP086716">
    <property type="protein sequence ID" value="WOO80142.1"/>
    <property type="molecule type" value="Genomic_DNA"/>
</dbReference>